<dbReference type="EC" id="2.7.7.38" evidence="5"/>
<evidence type="ECO:0000313" key="7">
    <source>
        <dbReference type="Proteomes" id="UP000076964"/>
    </source>
</evidence>
<dbReference type="InterPro" id="IPR029044">
    <property type="entry name" value="Nucleotide-diphossugar_trans"/>
</dbReference>
<dbReference type="GO" id="GO:0008690">
    <property type="term" value="F:3-deoxy-manno-octulosonate cytidylyltransferase activity"/>
    <property type="evidence" value="ECO:0007669"/>
    <property type="project" value="UniProtKB-UniRule"/>
</dbReference>
<evidence type="ECO:0000256" key="1">
    <source>
        <dbReference type="ARBA" id="ARBA00004370"/>
    </source>
</evidence>
<dbReference type="InterPro" id="IPR003329">
    <property type="entry name" value="Cytidylyl_trans"/>
</dbReference>
<dbReference type="UniPathway" id="UPA00358">
    <property type="reaction ID" value="UER00476"/>
</dbReference>
<comment type="caution">
    <text evidence="6">The sequence shown here is derived from an EMBL/GenBank/DDBJ whole genome shotgun (WGS) entry which is preliminary data.</text>
</comment>
<keyword evidence="2 5" id="KW-0808">Transferase</keyword>
<dbReference type="PANTHER" id="PTHR42866">
    <property type="entry name" value="3-DEOXY-MANNO-OCTULOSONATE CYTIDYLYLTRANSFERASE"/>
    <property type="match status" value="1"/>
</dbReference>
<comment type="catalytic activity">
    <reaction evidence="5">
        <text>3-deoxy-alpha-D-manno-oct-2-ulosonate + CTP = CMP-3-deoxy-beta-D-manno-octulosonate + diphosphate</text>
        <dbReference type="Rhea" id="RHEA:23448"/>
        <dbReference type="ChEBI" id="CHEBI:33019"/>
        <dbReference type="ChEBI" id="CHEBI:37563"/>
        <dbReference type="ChEBI" id="CHEBI:85986"/>
        <dbReference type="ChEBI" id="CHEBI:85987"/>
        <dbReference type="EC" id="2.7.7.38"/>
    </reaction>
</comment>
<reference evidence="6 7" key="1">
    <citation type="submission" date="2016-02" db="EMBL/GenBank/DDBJ databases">
        <title>Draft genome sequence of Thermodesulfatator sp. S606.</title>
        <authorList>
            <person name="Lai Q."/>
            <person name="Cao J."/>
            <person name="Dupont S."/>
            <person name="Shao Z."/>
            <person name="Jebbar M."/>
            <person name="Alain K."/>
        </authorList>
    </citation>
    <scope>NUCLEOTIDE SEQUENCE [LARGE SCALE GENOMIC DNA]</scope>
    <source>
        <strain evidence="6 7">S606</strain>
    </source>
</reference>
<dbReference type="CDD" id="cd02517">
    <property type="entry name" value="CMP-KDO-Synthetase"/>
    <property type="match status" value="1"/>
</dbReference>
<comment type="subcellular location">
    <subcellularLocation>
        <location evidence="5">Cytoplasm</location>
    </subcellularLocation>
    <subcellularLocation>
        <location evidence="1">Membrane</location>
    </subcellularLocation>
</comment>
<dbReference type="HAMAP" id="MF_00057">
    <property type="entry name" value="KdsB"/>
    <property type="match status" value="1"/>
</dbReference>
<protein>
    <recommendedName>
        <fullName evidence="5">3-deoxy-manno-octulosonate cytidylyltransferase</fullName>
        <ecNumber evidence="5">2.7.7.38</ecNumber>
    </recommendedName>
    <alternativeName>
        <fullName evidence="5">CMP-2-keto-3-deoxyoctulosonic acid synthase</fullName>
        <shortName evidence="5">CKS</shortName>
        <shortName evidence="5">CMP-KDO synthase</shortName>
    </alternativeName>
</protein>
<proteinExistence type="inferred from homology"/>
<dbReference type="GO" id="GO:0033468">
    <property type="term" value="P:CMP-keto-3-deoxy-D-manno-octulosonic acid biosynthetic process"/>
    <property type="evidence" value="ECO:0007669"/>
    <property type="project" value="UniProtKB-UniRule"/>
</dbReference>
<accession>A0A177EBC8</accession>
<dbReference type="Pfam" id="PF02348">
    <property type="entry name" value="CTP_transf_3"/>
    <property type="match status" value="1"/>
</dbReference>
<evidence type="ECO:0000256" key="5">
    <source>
        <dbReference type="HAMAP-Rule" id="MF_00057"/>
    </source>
</evidence>
<keyword evidence="7" id="KW-1185">Reference proteome</keyword>
<dbReference type="GO" id="GO:0009103">
    <property type="term" value="P:lipopolysaccharide biosynthetic process"/>
    <property type="evidence" value="ECO:0007669"/>
    <property type="project" value="UniProtKB-UniRule"/>
</dbReference>
<dbReference type="RefSeq" id="WP_068540368.1">
    <property type="nucleotide sequence ID" value="NZ_LSFI01000001.1"/>
</dbReference>
<dbReference type="InterPro" id="IPR004528">
    <property type="entry name" value="KdsB"/>
</dbReference>
<dbReference type="NCBIfam" id="NF009905">
    <property type="entry name" value="PRK13368.1"/>
    <property type="match status" value="1"/>
</dbReference>
<dbReference type="EMBL" id="LSFI01000001">
    <property type="protein sequence ID" value="OAG28710.1"/>
    <property type="molecule type" value="Genomic_DNA"/>
</dbReference>
<comment type="similarity">
    <text evidence="5">Belongs to the KdsB family.</text>
</comment>
<keyword evidence="4 5" id="KW-0448">Lipopolysaccharide biosynthesis</keyword>
<dbReference type="Gene3D" id="3.90.550.10">
    <property type="entry name" value="Spore Coat Polysaccharide Biosynthesis Protein SpsA, Chain A"/>
    <property type="match status" value="1"/>
</dbReference>
<keyword evidence="5" id="KW-0963">Cytoplasm</keyword>
<evidence type="ECO:0000256" key="3">
    <source>
        <dbReference type="ARBA" id="ARBA00022695"/>
    </source>
</evidence>
<dbReference type="STRING" id="1795632.TH606_00145"/>
<dbReference type="AlphaFoldDB" id="A0A177EBC8"/>
<organism evidence="6 7">
    <name type="scientific">Thermodesulfatator autotrophicus</name>
    <dbReference type="NCBI Taxonomy" id="1795632"/>
    <lineage>
        <taxon>Bacteria</taxon>
        <taxon>Pseudomonadati</taxon>
        <taxon>Thermodesulfobacteriota</taxon>
        <taxon>Thermodesulfobacteria</taxon>
        <taxon>Thermodesulfobacteriales</taxon>
        <taxon>Thermodesulfatatoraceae</taxon>
        <taxon>Thermodesulfatator</taxon>
    </lineage>
</organism>
<gene>
    <name evidence="5" type="primary">kdsB</name>
    <name evidence="6" type="ORF">TH606_00145</name>
</gene>
<name>A0A177EBC8_9BACT</name>
<dbReference type="GO" id="GO:0016020">
    <property type="term" value="C:membrane"/>
    <property type="evidence" value="ECO:0007669"/>
    <property type="project" value="UniProtKB-SubCell"/>
</dbReference>
<dbReference type="FunFam" id="3.90.550.10:FF:000011">
    <property type="entry name" value="3-deoxy-manno-octulosonate cytidylyltransferase"/>
    <property type="match status" value="1"/>
</dbReference>
<comment type="function">
    <text evidence="5">Activates KDO (a required 8-carbon sugar) for incorporation into bacterial lipopolysaccharide in Gram-negative bacteria.</text>
</comment>
<dbReference type="Proteomes" id="UP000076964">
    <property type="component" value="Unassembled WGS sequence"/>
</dbReference>
<sequence length="244" mass="27561">MKIYGIIPARYGSTRLPGKPLALIAGRPMIVHVYERARKSKILEKVIVATDDERIKKTVKEAGGEAILTAKNHTCGTERIAEAADILRLSPDDIIVNIQADQPLLEPAVIEELVKPLLLNTDLPMATVAVPIEREEEKHDPNRVKVVLNRKGQAIYFSRSLIPFYRPPGPSPTYLRHIGLYAYRKEFLDTFVRLKPGELEQAEKLEQLRVLEYGYPIAVSITKYDCPEVDTPEDLEKIEKLLAK</sequence>
<keyword evidence="3 5" id="KW-0548">Nucleotidyltransferase</keyword>
<evidence type="ECO:0000313" key="6">
    <source>
        <dbReference type="EMBL" id="OAG28710.1"/>
    </source>
</evidence>
<dbReference type="NCBIfam" id="TIGR00466">
    <property type="entry name" value="kdsB"/>
    <property type="match status" value="1"/>
</dbReference>
<evidence type="ECO:0000256" key="2">
    <source>
        <dbReference type="ARBA" id="ARBA00022679"/>
    </source>
</evidence>
<dbReference type="NCBIfam" id="NF003950">
    <property type="entry name" value="PRK05450.1-3"/>
    <property type="match status" value="1"/>
</dbReference>
<dbReference type="PANTHER" id="PTHR42866:SF2">
    <property type="entry name" value="3-DEOXY-MANNO-OCTULOSONATE CYTIDYLYLTRANSFERASE, MITOCHONDRIAL"/>
    <property type="match status" value="1"/>
</dbReference>
<comment type="pathway">
    <text evidence="5">Nucleotide-sugar biosynthesis; CMP-3-deoxy-D-manno-octulosonate biosynthesis; CMP-3-deoxy-D-manno-octulosonate from 3-deoxy-D-manno-octulosonate and CTP: step 1/1.</text>
</comment>
<dbReference type="GO" id="GO:0005829">
    <property type="term" value="C:cytosol"/>
    <property type="evidence" value="ECO:0007669"/>
    <property type="project" value="TreeGrafter"/>
</dbReference>
<dbReference type="SUPFAM" id="SSF53448">
    <property type="entry name" value="Nucleotide-diphospho-sugar transferases"/>
    <property type="match status" value="1"/>
</dbReference>
<dbReference type="OrthoDB" id="9815559at2"/>
<dbReference type="NCBIfam" id="NF003952">
    <property type="entry name" value="PRK05450.1-5"/>
    <property type="match status" value="1"/>
</dbReference>
<evidence type="ECO:0000256" key="4">
    <source>
        <dbReference type="ARBA" id="ARBA00022985"/>
    </source>
</evidence>